<sequence length="544" mass="60568">MAARRPSLAGSHTSSTLTQVLKYKPRLFALMAGFITACAVTVGVLGWQLTLAAGKQNVGALIEEIEYLVSNQVSNYILKTAQTLAFITAKQAEMFRLNQWSYRTLESAKNTFDSQLIELQGVLQYTTSMYMQTYPEGYQIGYNYAYDANGVPQLQWWNQSGDSFYTYNCDLNGTPVGSPVNVNIQIGNGTLSNPGNNNTLLNAVGGTAGVNLEYGLGNTYGFTNRYVFTGYPYKTWNYFTTNQVTGSDPNFTFRKQKLMQKVTGEQAVFGNDWTLSFISSQIRDIIDIVSFPIFAAVVECDTGYVVGTSSFAATIQNETLLTINEINDPFFQDLSNFVNSTYRYGSVDNVVAQLGLTGTYIEQYFPGATNWFVERKLGTENWKLGLNAYKLNGKQHLFVVYMNIDSVESQFNKLSSQTGYMMIGIIGSFVVLGALFAILISRQLYVVVKQIQLLKDLKFREVLGTSAEIKDRSFIYELAELQKCFHTSQEEQPEQLSANNKSETALPPVAVSRIINTAQTSDDNVRQPGARNTIINEDPLKIAS</sequence>
<name>A0A1Y2D3X3_9FUNG</name>
<accession>A0A1Y2D3X3</accession>
<dbReference type="Proteomes" id="UP000193642">
    <property type="component" value="Unassembled WGS sequence"/>
</dbReference>
<evidence type="ECO:0000256" key="1">
    <source>
        <dbReference type="SAM" id="Phobius"/>
    </source>
</evidence>
<dbReference type="AlphaFoldDB" id="A0A1Y2D3X3"/>
<dbReference type="EMBL" id="MCGO01000001">
    <property type="protein sequence ID" value="ORY53816.1"/>
    <property type="molecule type" value="Genomic_DNA"/>
</dbReference>
<gene>
    <name evidence="2" type="ORF">BCR33DRAFT_732601</name>
</gene>
<feature type="transmembrane region" description="Helical" evidence="1">
    <location>
        <begin position="419"/>
        <end position="440"/>
    </location>
</feature>
<proteinExistence type="predicted"/>
<comment type="caution">
    <text evidence="2">The sequence shown here is derived from an EMBL/GenBank/DDBJ whole genome shotgun (WGS) entry which is preliminary data.</text>
</comment>
<protein>
    <submittedName>
        <fullName evidence="2">Uncharacterized protein</fullName>
    </submittedName>
</protein>
<organism evidence="2 3">
    <name type="scientific">Rhizoclosmatium globosum</name>
    <dbReference type="NCBI Taxonomy" id="329046"/>
    <lineage>
        <taxon>Eukaryota</taxon>
        <taxon>Fungi</taxon>
        <taxon>Fungi incertae sedis</taxon>
        <taxon>Chytridiomycota</taxon>
        <taxon>Chytridiomycota incertae sedis</taxon>
        <taxon>Chytridiomycetes</taxon>
        <taxon>Chytridiales</taxon>
        <taxon>Chytriomycetaceae</taxon>
        <taxon>Rhizoclosmatium</taxon>
    </lineage>
</organism>
<dbReference type="OrthoDB" id="2134330at2759"/>
<evidence type="ECO:0000313" key="2">
    <source>
        <dbReference type="EMBL" id="ORY53816.1"/>
    </source>
</evidence>
<keyword evidence="1" id="KW-0812">Transmembrane</keyword>
<reference evidence="2 3" key="1">
    <citation type="submission" date="2016-07" db="EMBL/GenBank/DDBJ databases">
        <title>Pervasive Adenine N6-methylation of Active Genes in Fungi.</title>
        <authorList>
            <consortium name="DOE Joint Genome Institute"/>
            <person name="Mondo S.J."/>
            <person name="Dannebaum R.O."/>
            <person name="Kuo R.C."/>
            <person name="Labutti K."/>
            <person name="Haridas S."/>
            <person name="Kuo A."/>
            <person name="Salamov A."/>
            <person name="Ahrendt S.R."/>
            <person name="Lipzen A."/>
            <person name="Sullivan W."/>
            <person name="Andreopoulos W.B."/>
            <person name="Clum A."/>
            <person name="Lindquist E."/>
            <person name="Daum C."/>
            <person name="Ramamoorthy G.K."/>
            <person name="Gryganskyi A."/>
            <person name="Culley D."/>
            <person name="Magnuson J.K."/>
            <person name="James T.Y."/>
            <person name="O'Malley M.A."/>
            <person name="Stajich J.E."/>
            <person name="Spatafora J.W."/>
            <person name="Visel A."/>
            <person name="Grigoriev I.V."/>
        </authorList>
    </citation>
    <scope>NUCLEOTIDE SEQUENCE [LARGE SCALE GENOMIC DNA]</scope>
    <source>
        <strain evidence="2 3">JEL800</strain>
    </source>
</reference>
<keyword evidence="1" id="KW-1133">Transmembrane helix</keyword>
<keyword evidence="3" id="KW-1185">Reference proteome</keyword>
<keyword evidence="1" id="KW-0472">Membrane</keyword>
<evidence type="ECO:0000313" key="3">
    <source>
        <dbReference type="Proteomes" id="UP000193642"/>
    </source>
</evidence>
<feature type="transmembrane region" description="Helical" evidence="1">
    <location>
        <begin position="27"/>
        <end position="47"/>
    </location>
</feature>